<evidence type="ECO:0000256" key="1">
    <source>
        <dbReference type="ARBA" id="ARBA00004141"/>
    </source>
</evidence>
<feature type="coiled-coil region" evidence="6">
    <location>
        <begin position="206"/>
        <end position="233"/>
    </location>
</feature>
<feature type="transmembrane region" description="Helical" evidence="8">
    <location>
        <begin position="581"/>
        <end position="600"/>
    </location>
</feature>
<keyword evidence="10" id="KW-1185">Reference proteome</keyword>
<comment type="subcellular location">
    <subcellularLocation>
        <location evidence="1">Membrane</location>
        <topology evidence="1">Multi-pass membrane protein</topology>
    </subcellularLocation>
</comment>
<evidence type="ECO:0000256" key="6">
    <source>
        <dbReference type="SAM" id="Coils"/>
    </source>
</evidence>
<protein>
    <submittedName>
        <fullName evidence="9">Transmembrane protein, putative</fullName>
    </submittedName>
</protein>
<dbReference type="GeneID" id="7830767"/>
<feature type="transmembrane region" description="Helical" evidence="8">
    <location>
        <begin position="237"/>
        <end position="270"/>
    </location>
</feature>
<evidence type="ECO:0000313" key="10">
    <source>
        <dbReference type="Proteomes" id="UP000009168"/>
    </source>
</evidence>
<evidence type="ECO:0000256" key="8">
    <source>
        <dbReference type="SAM" id="Phobius"/>
    </source>
</evidence>
<evidence type="ECO:0000256" key="5">
    <source>
        <dbReference type="ARBA" id="ARBA00023136"/>
    </source>
</evidence>
<feature type="transmembrane region" description="Helical" evidence="8">
    <location>
        <begin position="548"/>
        <end position="569"/>
    </location>
</feature>
<feature type="region of interest" description="Disordered" evidence="7">
    <location>
        <begin position="649"/>
        <end position="730"/>
    </location>
</feature>
<dbReference type="eggNOG" id="KOG2365">
    <property type="taxonomic scope" value="Eukaryota"/>
</dbReference>
<dbReference type="Proteomes" id="UP000009168">
    <property type="component" value="Unassembled WGS sequence"/>
</dbReference>
<feature type="transmembrane region" description="Helical" evidence="8">
    <location>
        <begin position="135"/>
        <end position="160"/>
    </location>
</feature>
<name>Q241Q0_TETTS</name>
<evidence type="ECO:0000313" key="9">
    <source>
        <dbReference type="EMBL" id="EAS02520.1"/>
    </source>
</evidence>
<dbReference type="OrthoDB" id="5970161at2759"/>
<feature type="compositionally biased region" description="Low complexity" evidence="7">
    <location>
        <begin position="649"/>
        <end position="663"/>
    </location>
</feature>
<feature type="compositionally biased region" description="Basic and acidic residues" evidence="7">
    <location>
        <begin position="684"/>
        <end position="697"/>
    </location>
</feature>
<keyword evidence="5 8" id="KW-0472">Membrane</keyword>
<dbReference type="AlphaFoldDB" id="Q241Q0"/>
<dbReference type="InterPro" id="IPR002549">
    <property type="entry name" value="AI-2E-like"/>
</dbReference>
<evidence type="ECO:0000256" key="4">
    <source>
        <dbReference type="ARBA" id="ARBA00022989"/>
    </source>
</evidence>
<dbReference type="RefSeq" id="XP_001022765.1">
    <property type="nucleotide sequence ID" value="XM_001022765.1"/>
</dbReference>
<evidence type="ECO:0000256" key="7">
    <source>
        <dbReference type="SAM" id="MobiDB-lite"/>
    </source>
</evidence>
<gene>
    <name evidence="9" type="ORF">TTHERM_00630410</name>
</gene>
<dbReference type="HOGENOM" id="CLU_379721_0_0_1"/>
<dbReference type="Pfam" id="PF01594">
    <property type="entry name" value="AI-2E_transport"/>
    <property type="match status" value="1"/>
</dbReference>
<dbReference type="EMBL" id="GG662532">
    <property type="protein sequence ID" value="EAS02520.1"/>
    <property type="molecule type" value="Genomic_DNA"/>
</dbReference>
<evidence type="ECO:0000256" key="2">
    <source>
        <dbReference type="ARBA" id="ARBA00009773"/>
    </source>
</evidence>
<comment type="similarity">
    <text evidence="2">Belongs to the autoinducer-2 exporter (AI-2E) (TC 2.A.86) family.</text>
</comment>
<organism evidence="9 10">
    <name type="scientific">Tetrahymena thermophila (strain SB210)</name>
    <dbReference type="NCBI Taxonomy" id="312017"/>
    <lineage>
        <taxon>Eukaryota</taxon>
        <taxon>Sar</taxon>
        <taxon>Alveolata</taxon>
        <taxon>Ciliophora</taxon>
        <taxon>Intramacronucleata</taxon>
        <taxon>Oligohymenophorea</taxon>
        <taxon>Hymenostomatida</taxon>
        <taxon>Tetrahymenina</taxon>
        <taxon>Tetrahymenidae</taxon>
        <taxon>Tetrahymena</taxon>
    </lineage>
</organism>
<dbReference type="InParanoid" id="Q241Q0"/>
<keyword evidence="4 8" id="KW-1133">Transmembrane helix</keyword>
<dbReference type="PANTHER" id="PTHR21716">
    <property type="entry name" value="TRANSMEMBRANE PROTEIN"/>
    <property type="match status" value="1"/>
</dbReference>
<dbReference type="GO" id="GO:0016020">
    <property type="term" value="C:membrane"/>
    <property type="evidence" value="ECO:0007669"/>
    <property type="project" value="UniProtKB-SubCell"/>
</dbReference>
<keyword evidence="6" id="KW-0175">Coiled coil</keyword>
<feature type="transmembrane region" description="Helical" evidence="8">
    <location>
        <begin position="20"/>
        <end position="37"/>
    </location>
</feature>
<feature type="compositionally biased region" description="Polar residues" evidence="7">
    <location>
        <begin position="698"/>
        <end position="717"/>
    </location>
</feature>
<accession>Q241Q0</accession>
<feature type="compositionally biased region" description="Basic residues" evidence="7">
    <location>
        <begin position="719"/>
        <end position="730"/>
    </location>
</feature>
<feature type="transmembrane region" description="Helical" evidence="8">
    <location>
        <begin position="426"/>
        <end position="446"/>
    </location>
</feature>
<feature type="transmembrane region" description="Helical" evidence="8">
    <location>
        <begin position="43"/>
        <end position="60"/>
    </location>
</feature>
<feature type="transmembrane region" description="Helical" evidence="8">
    <location>
        <begin position="520"/>
        <end position="542"/>
    </location>
</feature>
<dbReference type="PANTHER" id="PTHR21716:SF4">
    <property type="entry name" value="TRANSMEMBRANE PROTEIN 245"/>
    <property type="match status" value="1"/>
</dbReference>
<reference evidence="10" key="1">
    <citation type="journal article" date="2006" name="PLoS Biol.">
        <title>Macronuclear genome sequence of the ciliate Tetrahymena thermophila, a model eukaryote.</title>
        <authorList>
            <person name="Eisen J.A."/>
            <person name="Coyne R.S."/>
            <person name="Wu M."/>
            <person name="Wu D."/>
            <person name="Thiagarajan M."/>
            <person name="Wortman J.R."/>
            <person name="Badger J.H."/>
            <person name="Ren Q."/>
            <person name="Amedeo P."/>
            <person name="Jones K.M."/>
            <person name="Tallon L.J."/>
            <person name="Delcher A.L."/>
            <person name="Salzberg S.L."/>
            <person name="Silva J.C."/>
            <person name="Haas B.J."/>
            <person name="Majoros W.H."/>
            <person name="Farzad M."/>
            <person name="Carlton J.M."/>
            <person name="Smith R.K. Jr."/>
            <person name="Garg J."/>
            <person name="Pearlman R.E."/>
            <person name="Karrer K.M."/>
            <person name="Sun L."/>
            <person name="Manning G."/>
            <person name="Elde N.C."/>
            <person name="Turkewitz A.P."/>
            <person name="Asai D.J."/>
            <person name="Wilkes D.E."/>
            <person name="Wang Y."/>
            <person name="Cai H."/>
            <person name="Collins K."/>
            <person name="Stewart B.A."/>
            <person name="Lee S.R."/>
            <person name="Wilamowska K."/>
            <person name="Weinberg Z."/>
            <person name="Ruzzo W.L."/>
            <person name="Wloga D."/>
            <person name="Gaertig J."/>
            <person name="Frankel J."/>
            <person name="Tsao C.-C."/>
            <person name="Gorovsky M.A."/>
            <person name="Keeling P.J."/>
            <person name="Waller R.F."/>
            <person name="Patron N.J."/>
            <person name="Cherry J.M."/>
            <person name="Stover N.A."/>
            <person name="Krieger C.J."/>
            <person name="del Toro C."/>
            <person name="Ryder H.F."/>
            <person name="Williamson S.C."/>
            <person name="Barbeau R.A."/>
            <person name="Hamilton E.P."/>
            <person name="Orias E."/>
        </authorList>
    </citation>
    <scope>NUCLEOTIDE SEQUENCE [LARGE SCALE GENOMIC DNA]</scope>
    <source>
        <strain evidence="10">SB210</strain>
    </source>
</reference>
<feature type="transmembrane region" description="Helical" evidence="8">
    <location>
        <begin position="495"/>
        <end position="513"/>
    </location>
</feature>
<keyword evidence="3 8" id="KW-0812">Transmembrane</keyword>
<sequence length="730" mass="83889">MERIVESKPKLVMENIKANIFSTVFLIILGALLLLTYYLLKDYLTVLCFSFISAIAIKPTKDYILNWIISGRKNKSKNNILQENYLVQLFTGIYLLVTDFKNNYMGVWELIVDVLNSIKHFRTDIFSLLRLTLTYILVAKVGIALSFVSIGSLLLFDLLIRLFIYTYRRIFKAYLEENAENDNATQLIIDEQDQQNNQNSGKKGKKSQVKNQLQQTVVENEEAKQKRLKTEQEEEQFYNSLVSTLCVVGFVMSIIFILVFFGGLCFWDIIDIRNKASQTLQIQLKEVNNLIEQQGIKSYLDEQFIKDQILSQVDKLDTYMSQSNLLPAIQVFQGVVNNYFNNTNSTLEEQEATYKFRQNIELCQEGYIKYLNNSYIPQFIISSANEVTAVVCYIQIFIKQMDFNINEILNNLKNVGGNLYQNIQKIIIWIIQSLFTFLFSIIDYLLQTIIYLTSLFYLLSSPQFSLNKLLLLLPLEGDIKKKLEFSLEKNIRGVFASNLKISFYHIILTWLMLDIFDLPFSFITSVLAGVLAIIPIIPVYFITIPYCIYLYFSGSILEMAILFVGYAHISLLSIDAIYSKNIAVHPFITGICVAMGLSVFELKGIIIGPLIVCSVYLLVDVLGEIQESKKIDQIKKGNLKKLNSNIITQKASSSQQQEASKTQTPDDHNNDQQQQKNQESVEPSEPKEDKTSIETHQNRVNPKKQQQLVNPSDNQIAKRNTRTRSNKKNN</sequence>
<dbReference type="KEGG" id="tet:TTHERM_00630410"/>
<evidence type="ECO:0000256" key="3">
    <source>
        <dbReference type="ARBA" id="ARBA00022692"/>
    </source>
</evidence>
<feature type="transmembrane region" description="Helical" evidence="8">
    <location>
        <begin position="606"/>
        <end position="625"/>
    </location>
</feature>
<proteinExistence type="inferred from homology"/>